<dbReference type="PANTHER" id="PTHR30419">
    <property type="entry name" value="HTH-TYPE TRANSCRIPTIONAL REGULATOR YBHD"/>
    <property type="match status" value="1"/>
</dbReference>
<dbReference type="SUPFAM" id="SSF46785">
    <property type="entry name" value="Winged helix' DNA-binding domain"/>
    <property type="match status" value="1"/>
</dbReference>
<name>A0A7Y9LQ66_9BURK</name>
<dbReference type="InterPro" id="IPR036390">
    <property type="entry name" value="WH_DNA-bd_sf"/>
</dbReference>
<proteinExistence type="inferred from homology"/>
<keyword evidence="2" id="KW-0805">Transcription regulation</keyword>
<dbReference type="Gene3D" id="1.10.10.10">
    <property type="entry name" value="Winged helix-like DNA-binding domain superfamily/Winged helix DNA-binding domain"/>
    <property type="match status" value="1"/>
</dbReference>
<evidence type="ECO:0000256" key="3">
    <source>
        <dbReference type="ARBA" id="ARBA00023125"/>
    </source>
</evidence>
<dbReference type="RefSeq" id="WP_179589689.1">
    <property type="nucleotide sequence ID" value="NZ_JACBYR010000002.1"/>
</dbReference>
<dbReference type="InterPro" id="IPR005119">
    <property type="entry name" value="LysR_subst-bd"/>
</dbReference>
<evidence type="ECO:0000313" key="7">
    <source>
        <dbReference type="Proteomes" id="UP000542125"/>
    </source>
</evidence>
<dbReference type="PANTHER" id="PTHR30419:SF8">
    <property type="entry name" value="NITROGEN ASSIMILATION TRANSCRIPTIONAL ACTIVATOR-RELATED"/>
    <property type="match status" value="1"/>
</dbReference>
<keyword evidence="4" id="KW-0804">Transcription</keyword>
<dbReference type="PRINTS" id="PR00039">
    <property type="entry name" value="HTHLYSR"/>
</dbReference>
<dbReference type="InterPro" id="IPR050950">
    <property type="entry name" value="HTH-type_LysR_regulators"/>
</dbReference>
<comment type="caution">
    <text evidence="6">The sequence shown here is derived from an EMBL/GenBank/DDBJ whole genome shotgun (WGS) entry which is preliminary data.</text>
</comment>
<dbReference type="FunFam" id="1.10.10.10:FF:000001">
    <property type="entry name" value="LysR family transcriptional regulator"/>
    <property type="match status" value="1"/>
</dbReference>
<accession>A0A7Y9LQ66</accession>
<dbReference type="Pfam" id="PF00126">
    <property type="entry name" value="HTH_1"/>
    <property type="match status" value="1"/>
</dbReference>
<dbReference type="InterPro" id="IPR000847">
    <property type="entry name" value="LysR_HTH_N"/>
</dbReference>
<dbReference type="AlphaFoldDB" id="A0A7Y9LQ66"/>
<evidence type="ECO:0000256" key="1">
    <source>
        <dbReference type="ARBA" id="ARBA00009437"/>
    </source>
</evidence>
<evidence type="ECO:0000313" key="6">
    <source>
        <dbReference type="EMBL" id="NYE85618.1"/>
    </source>
</evidence>
<dbReference type="GO" id="GO:0003677">
    <property type="term" value="F:DNA binding"/>
    <property type="evidence" value="ECO:0007669"/>
    <property type="project" value="UniProtKB-KW"/>
</dbReference>
<evidence type="ECO:0000256" key="4">
    <source>
        <dbReference type="ARBA" id="ARBA00023163"/>
    </source>
</evidence>
<dbReference type="EMBL" id="JACBYR010000002">
    <property type="protein sequence ID" value="NYE85618.1"/>
    <property type="molecule type" value="Genomic_DNA"/>
</dbReference>
<keyword evidence="3 6" id="KW-0238">DNA-binding</keyword>
<dbReference type="GO" id="GO:0005829">
    <property type="term" value="C:cytosol"/>
    <property type="evidence" value="ECO:0007669"/>
    <property type="project" value="TreeGrafter"/>
</dbReference>
<comment type="similarity">
    <text evidence="1">Belongs to the LysR transcriptional regulatory family.</text>
</comment>
<feature type="domain" description="HTH lysR-type" evidence="5">
    <location>
        <begin position="1"/>
        <end position="63"/>
    </location>
</feature>
<dbReference type="PROSITE" id="PS50931">
    <property type="entry name" value="HTH_LYSR"/>
    <property type="match status" value="1"/>
</dbReference>
<keyword evidence="7" id="KW-1185">Reference proteome</keyword>
<dbReference type="InterPro" id="IPR036388">
    <property type="entry name" value="WH-like_DNA-bd_sf"/>
</dbReference>
<evidence type="ECO:0000256" key="2">
    <source>
        <dbReference type="ARBA" id="ARBA00023015"/>
    </source>
</evidence>
<sequence>MDSRPLQETGVRYFLEVVRCGSITAASERLNVGASAISRQIATLEEHLGAALFERHARGMVPSSAGEVLAAYAYKAAQDADRVAKEIQALSGLKTGLIRLCSTEGMAMEFVPRAMLDFQKRYPGVQFELDVGETFDVSRRLREGDADVGLTFARVAEKDIKVEYSQRSAIMAVMRPTHPLSGAERVTLQQMAAYPLALPPVSTTIRQLFDIACSARAIAIVPALCSNSASAVYDFVANSDAITLSGRVAVSHRMSAGTLAAVPVRERGMAQRDIEIQTLAGRSLPGLVQEFVSFLATRLAPLG</sequence>
<dbReference type="SUPFAM" id="SSF53850">
    <property type="entry name" value="Periplasmic binding protein-like II"/>
    <property type="match status" value="1"/>
</dbReference>
<dbReference type="Pfam" id="PF03466">
    <property type="entry name" value="LysR_substrate"/>
    <property type="match status" value="1"/>
</dbReference>
<dbReference type="Gene3D" id="3.40.190.290">
    <property type="match status" value="1"/>
</dbReference>
<reference evidence="6 7" key="1">
    <citation type="submission" date="2020-07" db="EMBL/GenBank/DDBJ databases">
        <title>Genomic Encyclopedia of Type Strains, Phase IV (KMG-V): Genome sequencing to study the core and pangenomes of soil and plant-associated prokaryotes.</title>
        <authorList>
            <person name="Whitman W."/>
        </authorList>
    </citation>
    <scope>NUCLEOTIDE SEQUENCE [LARGE SCALE GENOMIC DNA]</scope>
    <source>
        <strain evidence="6 7">SAS40</strain>
    </source>
</reference>
<evidence type="ECO:0000259" key="5">
    <source>
        <dbReference type="PROSITE" id="PS50931"/>
    </source>
</evidence>
<dbReference type="Proteomes" id="UP000542125">
    <property type="component" value="Unassembled WGS sequence"/>
</dbReference>
<gene>
    <name evidence="6" type="ORF">FHW18_004925</name>
</gene>
<dbReference type="GO" id="GO:0003700">
    <property type="term" value="F:DNA-binding transcription factor activity"/>
    <property type="evidence" value="ECO:0007669"/>
    <property type="project" value="InterPro"/>
</dbReference>
<organism evidence="6 7">
    <name type="scientific">Pigmentiphaga litoralis</name>
    <dbReference type="NCBI Taxonomy" id="516702"/>
    <lineage>
        <taxon>Bacteria</taxon>
        <taxon>Pseudomonadati</taxon>
        <taxon>Pseudomonadota</taxon>
        <taxon>Betaproteobacteria</taxon>
        <taxon>Burkholderiales</taxon>
        <taxon>Alcaligenaceae</taxon>
        <taxon>Pigmentiphaga</taxon>
    </lineage>
</organism>
<protein>
    <submittedName>
        <fullName evidence="6">DNA-binding transcriptional LysR family regulator</fullName>
    </submittedName>
</protein>